<proteinExistence type="predicted"/>
<dbReference type="EMBL" id="JAWDGP010002497">
    <property type="protein sequence ID" value="KAK3782583.1"/>
    <property type="molecule type" value="Genomic_DNA"/>
</dbReference>
<evidence type="ECO:0000256" key="1">
    <source>
        <dbReference type="SAM" id="MobiDB-lite"/>
    </source>
</evidence>
<accession>A0AAE1A7T5</accession>
<reference evidence="3" key="1">
    <citation type="journal article" date="2023" name="G3 (Bethesda)">
        <title>A reference genome for the long-term kleptoplast-retaining sea slug Elysia crispata morphotype clarki.</title>
        <authorList>
            <person name="Eastman K.E."/>
            <person name="Pendleton A.L."/>
            <person name="Shaikh M.A."/>
            <person name="Suttiyut T."/>
            <person name="Ogas R."/>
            <person name="Tomko P."/>
            <person name="Gavelis G."/>
            <person name="Widhalm J.R."/>
            <person name="Wisecaver J.H."/>
        </authorList>
    </citation>
    <scope>NUCLEOTIDE SEQUENCE</scope>
    <source>
        <strain evidence="3">ECLA1</strain>
    </source>
</reference>
<dbReference type="AlphaFoldDB" id="A0AAE1A7T5"/>
<organism evidence="3 4">
    <name type="scientific">Elysia crispata</name>
    <name type="common">lettuce slug</name>
    <dbReference type="NCBI Taxonomy" id="231223"/>
    <lineage>
        <taxon>Eukaryota</taxon>
        <taxon>Metazoa</taxon>
        <taxon>Spiralia</taxon>
        <taxon>Lophotrochozoa</taxon>
        <taxon>Mollusca</taxon>
        <taxon>Gastropoda</taxon>
        <taxon>Heterobranchia</taxon>
        <taxon>Euthyneura</taxon>
        <taxon>Panpulmonata</taxon>
        <taxon>Sacoglossa</taxon>
        <taxon>Placobranchoidea</taxon>
        <taxon>Plakobranchidae</taxon>
        <taxon>Elysia</taxon>
    </lineage>
</organism>
<dbReference type="Pfam" id="PF01266">
    <property type="entry name" value="DAO"/>
    <property type="match status" value="1"/>
</dbReference>
<dbReference type="Proteomes" id="UP001283361">
    <property type="component" value="Unassembled WGS sequence"/>
</dbReference>
<name>A0AAE1A7T5_9GAST</name>
<dbReference type="SUPFAM" id="SSF51905">
    <property type="entry name" value="FAD/NAD(P)-binding domain"/>
    <property type="match status" value="1"/>
</dbReference>
<gene>
    <name evidence="3" type="ORF">RRG08_028076</name>
</gene>
<evidence type="ECO:0000313" key="3">
    <source>
        <dbReference type="EMBL" id="KAK3782583.1"/>
    </source>
</evidence>
<feature type="region of interest" description="Disordered" evidence="1">
    <location>
        <begin position="1"/>
        <end position="22"/>
    </location>
</feature>
<protein>
    <recommendedName>
        <fullName evidence="2">FAD dependent oxidoreductase domain-containing protein</fullName>
    </recommendedName>
</protein>
<evidence type="ECO:0000259" key="2">
    <source>
        <dbReference type="Pfam" id="PF01266"/>
    </source>
</evidence>
<keyword evidence="4" id="KW-1185">Reference proteome</keyword>
<dbReference type="InterPro" id="IPR006076">
    <property type="entry name" value="FAD-dep_OxRdtase"/>
</dbReference>
<feature type="domain" description="FAD dependent oxidoreductase" evidence="2">
    <location>
        <begin position="52"/>
        <end position="86"/>
    </location>
</feature>
<dbReference type="InterPro" id="IPR036188">
    <property type="entry name" value="FAD/NAD-bd_sf"/>
</dbReference>
<evidence type="ECO:0000313" key="4">
    <source>
        <dbReference type="Proteomes" id="UP001283361"/>
    </source>
</evidence>
<comment type="caution">
    <text evidence="3">The sequence shown here is derived from an EMBL/GenBank/DDBJ whole genome shotgun (WGS) entry which is preliminary data.</text>
</comment>
<sequence>MSIDSGGSDSGPPPERIPRAGKYRSAWTILKEEIEGISTMKPPGTDVPRETDVLIVGGGVIGSAVAYWIKERNPKGSNVVVVERDPVVLK</sequence>
<dbReference type="Gene3D" id="3.50.50.60">
    <property type="entry name" value="FAD/NAD(P)-binding domain"/>
    <property type="match status" value="1"/>
</dbReference>